<dbReference type="InterPro" id="IPR007421">
    <property type="entry name" value="Schlafen_AlbA_2_dom"/>
</dbReference>
<reference evidence="2 3" key="1">
    <citation type="submission" date="2022-12" db="EMBL/GenBank/DDBJ databases">
        <title>Coexistence and Characterization of a Novel Tigecycline Resistance gene tet(X) variant and blaNDM-1 in a Pseudomonas caeni Isolate of Chicken Origin.</title>
        <authorList>
            <person name="Lu X."/>
            <person name="Zhang L."/>
            <person name="Li R."/>
            <person name="Wang Z."/>
        </authorList>
    </citation>
    <scope>NUCLEOTIDE SEQUENCE [LARGE SCALE GENOMIC DNA]</scope>
    <source>
        <strain evidence="2 3">CE14</strain>
    </source>
</reference>
<proteinExistence type="predicted"/>
<feature type="domain" description="Schlafen AlbA-2" evidence="1">
    <location>
        <begin position="9"/>
        <end position="108"/>
    </location>
</feature>
<keyword evidence="2" id="KW-0547">Nucleotide-binding</keyword>
<keyword evidence="3" id="KW-1185">Reference proteome</keyword>
<dbReference type="RefSeq" id="WP_269818682.1">
    <property type="nucleotide sequence ID" value="NZ_CP114976.1"/>
</dbReference>
<dbReference type="EMBL" id="CP114976">
    <property type="protein sequence ID" value="WBE25740.1"/>
    <property type="molecule type" value="Genomic_DNA"/>
</dbReference>
<gene>
    <name evidence="2" type="ORF">O6P33_02545</name>
</gene>
<dbReference type="Pfam" id="PF04326">
    <property type="entry name" value="SLFN_AlbA_2"/>
    <property type="match status" value="1"/>
</dbReference>
<protein>
    <submittedName>
        <fullName evidence="2">ATP-binding protein</fullName>
    </submittedName>
</protein>
<dbReference type="KEGG" id="dce:O6P33_02545"/>
<dbReference type="InterPro" id="IPR038461">
    <property type="entry name" value="Schlafen_AlbA_2_dom_sf"/>
</dbReference>
<evidence type="ECO:0000313" key="2">
    <source>
        <dbReference type="EMBL" id="WBE25740.1"/>
    </source>
</evidence>
<evidence type="ECO:0000313" key="3">
    <source>
        <dbReference type="Proteomes" id="UP001212189"/>
    </source>
</evidence>
<dbReference type="PANTHER" id="PTHR30595:SF6">
    <property type="entry name" value="SCHLAFEN ALBA-2 DOMAIN-CONTAINING PROTEIN"/>
    <property type="match status" value="1"/>
</dbReference>
<dbReference type="GO" id="GO:0005524">
    <property type="term" value="F:ATP binding"/>
    <property type="evidence" value="ECO:0007669"/>
    <property type="project" value="UniProtKB-KW"/>
</dbReference>
<dbReference type="Gene3D" id="3.30.950.30">
    <property type="entry name" value="Schlafen, AAA domain"/>
    <property type="match status" value="1"/>
</dbReference>
<organism evidence="2 3">
    <name type="scientific">Denitrificimonas caeni</name>
    <dbReference type="NCBI Taxonomy" id="521720"/>
    <lineage>
        <taxon>Bacteria</taxon>
        <taxon>Pseudomonadati</taxon>
        <taxon>Pseudomonadota</taxon>
        <taxon>Gammaproteobacteria</taxon>
        <taxon>Pseudomonadales</taxon>
        <taxon>Pseudomonadaceae</taxon>
        <taxon>Denitrificimonas</taxon>
    </lineage>
</organism>
<evidence type="ECO:0000259" key="1">
    <source>
        <dbReference type="Pfam" id="PF04326"/>
    </source>
</evidence>
<sequence length="131" mass="14310">MPVNLPLTESLTVEFKSDRNGYPDHELIEALTCLANTAGGELWLGVEDDGTPSGLHRNHRNTRHLAKLIAEQTQPPLVVAVHKHAINNITVAKISVPQAPHLIATLAGAYLRRRLKSDGTPECIHISPDHP</sequence>
<dbReference type="PANTHER" id="PTHR30595">
    <property type="entry name" value="GLPR-RELATED TRANSCRIPTIONAL REPRESSOR"/>
    <property type="match status" value="1"/>
</dbReference>
<dbReference type="Proteomes" id="UP001212189">
    <property type="component" value="Chromosome"/>
</dbReference>
<accession>A0AAE9VP32</accession>
<dbReference type="AlphaFoldDB" id="A0AAE9VP32"/>
<keyword evidence="2" id="KW-0067">ATP-binding</keyword>
<name>A0AAE9VP32_9GAMM</name>